<sequence>MALATTAPDSGPAHAAQPALLERLLEEHRELLPALQAWVEGLPGAPAERAWQELAALAERLRLHAHVEDETLFAAMADLLGPAALTGYLMQHDDIDEVLGQLLQTPGQLPDGAPELADRLLWYCESHFEIEERHIFQEALARLTPQQWAELEVQARALAARSGDGPPAPQQATDGS</sequence>
<dbReference type="Proteomes" id="UP001333102">
    <property type="component" value="Chromosome"/>
</dbReference>
<gene>
    <name evidence="2" type="ORF">VLY81_06025</name>
</gene>
<dbReference type="Pfam" id="PF01814">
    <property type="entry name" value="Hemerythrin"/>
    <property type="match status" value="1"/>
</dbReference>
<proteinExistence type="predicted"/>
<evidence type="ECO:0000259" key="1">
    <source>
        <dbReference type="Pfam" id="PF01814"/>
    </source>
</evidence>
<feature type="domain" description="Hemerythrin-like" evidence="1">
    <location>
        <begin position="14"/>
        <end position="75"/>
    </location>
</feature>
<evidence type="ECO:0000313" key="2">
    <source>
        <dbReference type="EMBL" id="WRP15708.1"/>
    </source>
</evidence>
<dbReference type="InterPro" id="IPR012312">
    <property type="entry name" value="Hemerythrin-like"/>
</dbReference>
<dbReference type="EMBL" id="CP141614">
    <property type="protein sequence ID" value="WRP15708.1"/>
    <property type="molecule type" value="Genomic_DNA"/>
</dbReference>
<protein>
    <submittedName>
        <fullName evidence="2">Hemerythrin domain-containing protein</fullName>
    </submittedName>
</protein>
<keyword evidence="3" id="KW-1185">Reference proteome</keyword>
<reference evidence="3" key="1">
    <citation type="submission" date="2023-12" db="EMBL/GenBank/DDBJ databases">
        <title>Novel isolates from deep terrestrial aquifers shed light on the physiology and ecology of the class Limnochordia.</title>
        <authorList>
            <person name="Karnachuk O.V."/>
            <person name="Lukina A.P."/>
            <person name="Avakyan M.R."/>
            <person name="Kadnikov V."/>
            <person name="Begmatov S."/>
            <person name="Beletsky A.V."/>
            <person name="Mardanov A.V."/>
            <person name="Ravin N.V."/>
        </authorList>
    </citation>
    <scope>NUCLEOTIDE SEQUENCE [LARGE SCALE GENOMIC DNA]</scope>
    <source>
        <strain evidence="3">LN</strain>
    </source>
</reference>
<accession>A0ABZ1BT19</accession>
<organism evidence="2 3">
    <name type="scientific">Geochorda subterranea</name>
    <dbReference type="NCBI Taxonomy" id="3109564"/>
    <lineage>
        <taxon>Bacteria</taxon>
        <taxon>Bacillati</taxon>
        <taxon>Bacillota</taxon>
        <taxon>Limnochordia</taxon>
        <taxon>Limnochordales</taxon>
        <taxon>Geochordaceae</taxon>
        <taxon>Geochorda</taxon>
    </lineage>
</organism>
<name>A0ABZ1BT19_9FIRM</name>
<dbReference type="Gene3D" id="1.20.120.520">
    <property type="entry name" value="nmb1532 protein domain like"/>
    <property type="match status" value="1"/>
</dbReference>
<evidence type="ECO:0000313" key="3">
    <source>
        <dbReference type="Proteomes" id="UP001333102"/>
    </source>
</evidence>
<dbReference type="RefSeq" id="WP_324670114.1">
    <property type="nucleotide sequence ID" value="NZ_CP141614.1"/>
</dbReference>